<evidence type="ECO:0000256" key="7">
    <source>
        <dbReference type="ARBA" id="ARBA00022729"/>
    </source>
</evidence>
<dbReference type="Gene3D" id="2.60.40.10">
    <property type="entry name" value="Immunoglobulins"/>
    <property type="match status" value="1"/>
</dbReference>
<dbReference type="Gene3D" id="3.20.20.80">
    <property type="entry name" value="Glycosidases"/>
    <property type="match status" value="1"/>
</dbReference>
<dbReference type="GO" id="GO:0004566">
    <property type="term" value="F:beta-glucuronidase activity"/>
    <property type="evidence" value="ECO:0007669"/>
    <property type="project" value="UniProtKB-EC"/>
</dbReference>
<dbReference type="KEGG" id="ccat:101451305"/>
<comment type="subcellular location">
    <subcellularLocation>
        <location evidence="2">Lysosome</location>
    </subcellularLocation>
</comment>
<dbReference type="InterPro" id="IPR036156">
    <property type="entry name" value="Beta-gal/glucu_dom_sf"/>
</dbReference>
<feature type="domain" description="Glycosyl hydrolases family 2 sugar binding" evidence="15">
    <location>
        <begin position="71"/>
        <end position="248"/>
    </location>
</feature>
<protein>
    <recommendedName>
        <fullName evidence="6 12">Beta-glucuronidase</fullName>
        <ecNumber evidence="5 12">3.2.1.31</ecNumber>
    </recommendedName>
</protein>
<dbReference type="SUPFAM" id="SSF49303">
    <property type="entry name" value="beta-Galactosidase/glucuronidase domain"/>
    <property type="match status" value="1"/>
</dbReference>
<evidence type="ECO:0000259" key="15">
    <source>
        <dbReference type="Pfam" id="PF02837"/>
    </source>
</evidence>
<evidence type="ECO:0000313" key="17">
    <source>
        <dbReference type="Proteomes" id="UP000606786"/>
    </source>
</evidence>
<dbReference type="SUPFAM" id="SSF51445">
    <property type="entry name" value="(Trans)glycosidases"/>
    <property type="match status" value="1"/>
</dbReference>
<evidence type="ECO:0000256" key="6">
    <source>
        <dbReference type="ARBA" id="ARBA00016205"/>
    </source>
</evidence>
<comment type="catalytic activity">
    <reaction evidence="12">
        <text>a beta-D-glucuronoside + H2O = D-glucuronate + an alcohol</text>
        <dbReference type="Rhea" id="RHEA:17633"/>
        <dbReference type="ChEBI" id="CHEBI:15377"/>
        <dbReference type="ChEBI" id="CHEBI:30879"/>
        <dbReference type="ChEBI" id="CHEBI:58720"/>
        <dbReference type="ChEBI" id="CHEBI:83411"/>
        <dbReference type="EC" id="3.2.1.31"/>
    </reaction>
</comment>
<dbReference type="AlphaFoldDB" id="A0A811V880"/>
<reference evidence="16" key="1">
    <citation type="submission" date="2020-11" db="EMBL/GenBank/DDBJ databases">
        <authorList>
            <person name="Whitehead M."/>
        </authorList>
    </citation>
    <scope>NUCLEOTIDE SEQUENCE</scope>
    <source>
        <strain evidence="16">EGII</strain>
    </source>
</reference>
<comment type="caution">
    <text evidence="16">The sequence shown here is derived from an EMBL/GenBank/DDBJ whole genome shotgun (WGS) entry which is preliminary data.</text>
</comment>
<dbReference type="EMBL" id="CAJHJT010000056">
    <property type="protein sequence ID" value="CAD7011540.1"/>
    <property type="molecule type" value="Genomic_DNA"/>
</dbReference>
<dbReference type="InterPro" id="IPR023230">
    <property type="entry name" value="Glyco_hydro_2_CS"/>
</dbReference>
<evidence type="ECO:0000256" key="12">
    <source>
        <dbReference type="RuleBase" id="RU361154"/>
    </source>
</evidence>
<evidence type="ECO:0000256" key="11">
    <source>
        <dbReference type="ARBA" id="ARBA00023295"/>
    </source>
</evidence>
<keyword evidence="10 12" id="KW-0458">Lysosome</keyword>
<dbReference type="Pfam" id="PF00703">
    <property type="entry name" value="Glyco_hydro_2"/>
    <property type="match status" value="1"/>
</dbReference>
<dbReference type="Gene3D" id="2.60.120.260">
    <property type="entry name" value="Galactose-binding domain-like"/>
    <property type="match status" value="1"/>
</dbReference>
<evidence type="ECO:0000256" key="10">
    <source>
        <dbReference type="ARBA" id="ARBA00023228"/>
    </source>
</evidence>
<comment type="function">
    <text evidence="1 12">Plays an important role in the degradation of dermatan and keratan sulfates.</text>
</comment>
<evidence type="ECO:0000259" key="13">
    <source>
        <dbReference type="Pfam" id="PF00703"/>
    </source>
</evidence>
<dbReference type="NCBIfam" id="NF007538">
    <property type="entry name" value="PRK10150.1"/>
    <property type="match status" value="1"/>
</dbReference>
<name>A0A811V880_CERCA</name>
<sequence>MIARLMSVIYCSAVLSGSISRTSGLQEHTDLLESKINQTNKSKQFDYMWLQDAPPTRGLLYPRESESREVRTLDGVWRFLQSDVNDPMQGVRDNWYKADLDKVKPTRPMPVPSSYNDISAEDKLRDHIGTVWYEKKFFVPHSWNMDQRIWLRFGSVHYAAVVWINGQKVMSHTIGHLPFESEITDQVKFGAENRLTLMCDNTLVNSTIPQGTVAEEESDEGKVMVQRYTFDFFNYAGIHRTVHLYTTPVVYIEDIKVLTDLTENHVGLVNYEVNVNGNEKTTVYYDPPIEPLYVHVQLRNKEGEIVAHSISKTILNGTIVVKDVMPWWPYLMNPEPGYLYTMEVYLHAVDESLLDVYRMKVGIRTLKWNNSTLLINDAPLYLRGFGKHEDSDIRGKGFDYALLTRDFNLLKWIGANAYRTSHYPYSEESMQFADEFGIMIIDECPGVNADIFEPLLLRNHKSSLEQLIHRDRNHASVIMWSIANEPRSSHPQADKYFKFLANYTKFLDPTRPITAALNVEAKKDKLAQYLDIISFNRYNAWYQNAGQLDMITKHVEEEAALWHETHNKTVIMTEYGADTYEGLHFLPAYIWSEDYQRYLLSKHFKAFDSLRSQKWFIGEFLWNFADFKTAQSFTRVGGNKKGVFTRQRQPKSAAYLLRQRYFSLALELDQCEVPKDVFNYIIHWQEKPPFVRDYDDL</sequence>
<evidence type="ECO:0000256" key="8">
    <source>
        <dbReference type="ARBA" id="ARBA00022801"/>
    </source>
</evidence>
<keyword evidence="9" id="KW-0325">Glycoprotein</keyword>
<dbReference type="FunFam" id="3.20.20.80:FF:000029">
    <property type="entry name" value="Beta-glucuronidase"/>
    <property type="match status" value="1"/>
</dbReference>
<dbReference type="GO" id="GO:0005975">
    <property type="term" value="P:carbohydrate metabolic process"/>
    <property type="evidence" value="ECO:0007669"/>
    <property type="project" value="InterPro"/>
</dbReference>
<keyword evidence="8 12" id="KW-0378">Hydrolase</keyword>
<dbReference type="InterPro" id="IPR013783">
    <property type="entry name" value="Ig-like_fold"/>
</dbReference>
<dbReference type="GO" id="GO:0030246">
    <property type="term" value="F:carbohydrate binding"/>
    <property type="evidence" value="ECO:0007669"/>
    <property type="project" value="TreeGrafter"/>
</dbReference>
<dbReference type="PANTHER" id="PTHR10066:SF67">
    <property type="entry name" value="BETA-GLUCURONIDASE"/>
    <property type="match status" value="1"/>
</dbReference>
<evidence type="ECO:0000313" key="16">
    <source>
        <dbReference type="EMBL" id="CAD7011540.1"/>
    </source>
</evidence>
<dbReference type="PANTHER" id="PTHR10066">
    <property type="entry name" value="BETA-GLUCURONIDASE"/>
    <property type="match status" value="1"/>
</dbReference>
<keyword evidence="17" id="KW-1185">Reference proteome</keyword>
<dbReference type="PROSITE" id="PS00608">
    <property type="entry name" value="GLYCOSYL_HYDROL_F2_2"/>
    <property type="match status" value="1"/>
</dbReference>
<dbReference type="InterPro" id="IPR006102">
    <property type="entry name" value="Ig-like_GH2"/>
</dbReference>
<evidence type="ECO:0000256" key="2">
    <source>
        <dbReference type="ARBA" id="ARBA00004371"/>
    </source>
</evidence>
<feature type="domain" description="Glycoside hydrolase family 2 catalytic" evidence="14">
    <location>
        <begin position="369"/>
        <end position="663"/>
    </location>
</feature>
<dbReference type="PROSITE" id="PS00719">
    <property type="entry name" value="GLYCOSYL_HYDROL_F2_1"/>
    <property type="match status" value="1"/>
</dbReference>
<proteinExistence type="inferred from homology"/>
<keyword evidence="11 12" id="KW-0326">Glycosidase</keyword>
<evidence type="ECO:0000256" key="1">
    <source>
        <dbReference type="ARBA" id="ARBA00003025"/>
    </source>
</evidence>
<dbReference type="InterPro" id="IPR006104">
    <property type="entry name" value="Glyco_hydro_2_N"/>
</dbReference>
<dbReference type="InterPro" id="IPR017853">
    <property type="entry name" value="GH"/>
</dbReference>
<comment type="activity regulation">
    <text evidence="12">Inhibited by L-aspartic acid.</text>
</comment>
<dbReference type="SUPFAM" id="SSF49785">
    <property type="entry name" value="Galactose-binding domain-like"/>
    <property type="match status" value="1"/>
</dbReference>
<dbReference type="InterPro" id="IPR023232">
    <property type="entry name" value="Glyco_hydro_2_AS"/>
</dbReference>
<dbReference type="PRINTS" id="PR00132">
    <property type="entry name" value="GLHYDRLASE2"/>
</dbReference>
<feature type="domain" description="Glycoside hydrolase family 2 immunoglobulin-like beta-sandwich" evidence="13">
    <location>
        <begin position="250"/>
        <end position="364"/>
    </location>
</feature>
<dbReference type="OrthoDB" id="408532at2759"/>
<keyword evidence="7" id="KW-0732">Signal</keyword>
<dbReference type="Pfam" id="PF02837">
    <property type="entry name" value="Glyco_hydro_2_N"/>
    <property type="match status" value="1"/>
</dbReference>
<dbReference type="Proteomes" id="UP000606786">
    <property type="component" value="Unassembled WGS sequence"/>
</dbReference>
<dbReference type="FunFam" id="2.60.40.10:FF:000628">
    <property type="entry name" value="Beta-glucuronidase"/>
    <property type="match status" value="1"/>
</dbReference>
<dbReference type="InterPro" id="IPR006101">
    <property type="entry name" value="Glyco_hydro_2"/>
</dbReference>
<dbReference type="Pfam" id="PF02836">
    <property type="entry name" value="Glyco_hydro_2_C"/>
    <property type="match status" value="1"/>
</dbReference>
<evidence type="ECO:0000256" key="9">
    <source>
        <dbReference type="ARBA" id="ARBA00023180"/>
    </source>
</evidence>
<dbReference type="GO" id="GO:0019391">
    <property type="term" value="P:glucuronoside catabolic process"/>
    <property type="evidence" value="ECO:0007669"/>
    <property type="project" value="TreeGrafter"/>
</dbReference>
<accession>A0A811V880</accession>
<dbReference type="InterPro" id="IPR008979">
    <property type="entry name" value="Galactose-bd-like_sf"/>
</dbReference>
<evidence type="ECO:0000259" key="14">
    <source>
        <dbReference type="Pfam" id="PF02836"/>
    </source>
</evidence>
<evidence type="ECO:0000256" key="5">
    <source>
        <dbReference type="ARBA" id="ARBA00012761"/>
    </source>
</evidence>
<dbReference type="EC" id="3.2.1.31" evidence="5 12"/>
<evidence type="ECO:0000256" key="4">
    <source>
        <dbReference type="ARBA" id="ARBA00011881"/>
    </source>
</evidence>
<dbReference type="GO" id="GO:0005764">
    <property type="term" value="C:lysosome"/>
    <property type="evidence" value="ECO:0007669"/>
    <property type="project" value="UniProtKB-SubCell"/>
</dbReference>
<dbReference type="FunFam" id="2.60.120.260:FF:000027">
    <property type="entry name" value="Beta-glucuronidase"/>
    <property type="match status" value="1"/>
</dbReference>
<gene>
    <name evidence="16" type="ORF">CCAP1982_LOCUS19629</name>
</gene>
<dbReference type="InterPro" id="IPR006103">
    <property type="entry name" value="Glyco_hydro_2_cat"/>
</dbReference>
<organism evidence="16 17">
    <name type="scientific">Ceratitis capitata</name>
    <name type="common">Mediterranean fruit fly</name>
    <name type="synonym">Tephritis capitata</name>
    <dbReference type="NCBI Taxonomy" id="7213"/>
    <lineage>
        <taxon>Eukaryota</taxon>
        <taxon>Metazoa</taxon>
        <taxon>Ecdysozoa</taxon>
        <taxon>Arthropoda</taxon>
        <taxon>Hexapoda</taxon>
        <taxon>Insecta</taxon>
        <taxon>Pterygota</taxon>
        <taxon>Neoptera</taxon>
        <taxon>Endopterygota</taxon>
        <taxon>Diptera</taxon>
        <taxon>Brachycera</taxon>
        <taxon>Muscomorpha</taxon>
        <taxon>Tephritoidea</taxon>
        <taxon>Tephritidae</taxon>
        <taxon>Ceratitis</taxon>
        <taxon>Ceratitis</taxon>
    </lineage>
</organism>
<comment type="similarity">
    <text evidence="3 12">Belongs to the glycosyl hydrolase 2 family.</text>
</comment>
<comment type="subunit">
    <text evidence="4 12">Homotetramer.</text>
</comment>
<dbReference type="GO" id="GO:0005615">
    <property type="term" value="C:extracellular space"/>
    <property type="evidence" value="ECO:0007669"/>
    <property type="project" value="TreeGrafter"/>
</dbReference>
<evidence type="ECO:0000256" key="3">
    <source>
        <dbReference type="ARBA" id="ARBA00007401"/>
    </source>
</evidence>